<reference evidence="1 2" key="1">
    <citation type="journal article" date="2021" name="Nat. Plants">
        <title>The Taxus genome provides insights into paclitaxel biosynthesis.</title>
        <authorList>
            <person name="Xiong X."/>
            <person name="Gou J."/>
            <person name="Liao Q."/>
            <person name="Li Y."/>
            <person name="Zhou Q."/>
            <person name="Bi G."/>
            <person name="Li C."/>
            <person name="Du R."/>
            <person name="Wang X."/>
            <person name="Sun T."/>
            <person name="Guo L."/>
            <person name="Liang H."/>
            <person name="Lu P."/>
            <person name="Wu Y."/>
            <person name="Zhang Z."/>
            <person name="Ro D.K."/>
            <person name="Shang Y."/>
            <person name="Huang S."/>
            <person name="Yan J."/>
        </authorList>
    </citation>
    <scope>NUCLEOTIDE SEQUENCE [LARGE SCALE GENOMIC DNA]</scope>
    <source>
        <strain evidence="1">Ta-2019</strain>
    </source>
</reference>
<dbReference type="AlphaFoldDB" id="A0AA38LGR6"/>
<dbReference type="Proteomes" id="UP000824469">
    <property type="component" value="Unassembled WGS sequence"/>
</dbReference>
<gene>
    <name evidence="1" type="ORF">KI387_018030</name>
</gene>
<dbReference type="EMBL" id="JAHRHJ020000003">
    <property type="protein sequence ID" value="KAH9323391.1"/>
    <property type="molecule type" value="Genomic_DNA"/>
</dbReference>
<organism evidence="1 2">
    <name type="scientific">Taxus chinensis</name>
    <name type="common">Chinese yew</name>
    <name type="synonym">Taxus wallichiana var. chinensis</name>
    <dbReference type="NCBI Taxonomy" id="29808"/>
    <lineage>
        <taxon>Eukaryota</taxon>
        <taxon>Viridiplantae</taxon>
        <taxon>Streptophyta</taxon>
        <taxon>Embryophyta</taxon>
        <taxon>Tracheophyta</taxon>
        <taxon>Spermatophyta</taxon>
        <taxon>Pinopsida</taxon>
        <taxon>Pinidae</taxon>
        <taxon>Conifers II</taxon>
        <taxon>Cupressales</taxon>
        <taxon>Taxaceae</taxon>
        <taxon>Taxus</taxon>
    </lineage>
</organism>
<protein>
    <submittedName>
        <fullName evidence="1">Uncharacterized protein</fullName>
    </submittedName>
</protein>
<evidence type="ECO:0000313" key="2">
    <source>
        <dbReference type="Proteomes" id="UP000824469"/>
    </source>
</evidence>
<sequence length="111" mass="12872">ALSVEYFVRRFQAKEIVTEMEVEYSHLNWKKVDYICTLYGQRVGVSVTRAMSYPHPDQFSPDMANRLLHKKLFGLVVARDGVADRHCFSQCILHVWCETESTAKLLQAEYA</sequence>
<evidence type="ECO:0000313" key="1">
    <source>
        <dbReference type="EMBL" id="KAH9323391.1"/>
    </source>
</evidence>
<accession>A0AA38LGR6</accession>
<feature type="non-terminal residue" evidence="1">
    <location>
        <position position="111"/>
    </location>
</feature>
<feature type="non-terminal residue" evidence="1">
    <location>
        <position position="1"/>
    </location>
</feature>
<proteinExistence type="predicted"/>
<keyword evidence="2" id="KW-1185">Reference proteome</keyword>
<name>A0AA38LGR6_TAXCH</name>
<comment type="caution">
    <text evidence="1">The sequence shown here is derived from an EMBL/GenBank/DDBJ whole genome shotgun (WGS) entry which is preliminary data.</text>
</comment>
<dbReference type="OMA" id="WCETEST"/>